<dbReference type="SUPFAM" id="SSF53756">
    <property type="entry name" value="UDP-Glycosyltransferase/glycogen phosphorylase"/>
    <property type="match status" value="1"/>
</dbReference>
<dbReference type="OrthoDB" id="9816564at2"/>
<accession>R9GM81</accession>
<dbReference type="Gene3D" id="3.40.50.11010">
    <property type="match status" value="1"/>
</dbReference>
<reference evidence="1 2" key="1">
    <citation type="journal article" date="2013" name="Genome Announc.">
        <title>Draft Genome Sequence of Arcticibacter svalbardensis Strain MN12-7T, a Member of the Family Sphingobacteriaceae Isolated from an Arctic Soil Sample.</title>
        <authorList>
            <person name="Shivaji S."/>
            <person name="Ara S."/>
            <person name="Prasad S."/>
            <person name="Manasa B.P."/>
            <person name="Begum Z."/>
            <person name="Singh A."/>
            <person name="Kumar Pinnaka A."/>
        </authorList>
    </citation>
    <scope>NUCLEOTIDE SEQUENCE [LARGE SCALE GENOMIC DNA]</scope>
    <source>
        <strain evidence="1 2">MN12-7</strain>
    </source>
</reference>
<dbReference type="RefSeq" id="WP_016197118.1">
    <property type="nucleotide sequence ID" value="NZ_AQPN01000140.1"/>
</dbReference>
<dbReference type="Proteomes" id="UP000014174">
    <property type="component" value="Unassembled WGS sequence"/>
</dbReference>
<proteinExistence type="predicted"/>
<keyword evidence="1" id="KW-0808">Transferase</keyword>
<comment type="caution">
    <text evidence="1">The sequence shown here is derived from an EMBL/GenBank/DDBJ whole genome shotgun (WGS) entry which is preliminary data.</text>
</comment>
<dbReference type="CDD" id="cd04950">
    <property type="entry name" value="GT4_TuaH-like"/>
    <property type="match status" value="1"/>
</dbReference>
<evidence type="ECO:0000313" key="1">
    <source>
        <dbReference type="EMBL" id="EOR92947.1"/>
    </source>
</evidence>
<dbReference type="Pfam" id="PF13692">
    <property type="entry name" value="Glyco_trans_1_4"/>
    <property type="match status" value="1"/>
</dbReference>
<evidence type="ECO:0000313" key="2">
    <source>
        <dbReference type="Proteomes" id="UP000014174"/>
    </source>
</evidence>
<protein>
    <submittedName>
        <fullName evidence="1">Glycosyltransferase</fullName>
    </submittedName>
</protein>
<dbReference type="eggNOG" id="COG0438">
    <property type="taxonomic scope" value="Bacteria"/>
</dbReference>
<dbReference type="STRING" id="1150600.ADIARSV_3898"/>
<gene>
    <name evidence="1" type="ORF">ADIARSV_3898</name>
</gene>
<dbReference type="Gene3D" id="3.40.50.2000">
    <property type="entry name" value="Glycogen Phosphorylase B"/>
    <property type="match status" value="1"/>
</dbReference>
<organism evidence="1 2">
    <name type="scientific">Arcticibacter svalbardensis MN12-7</name>
    <dbReference type="NCBI Taxonomy" id="1150600"/>
    <lineage>
        <taxon>Bacteria</taxon>
        <taxon>Pseudomonadati</taxon>
        <taxon>Bacteroidota</taxon>
        <taxon>Sphingobacteriia</taxon>
        <taxon>Sphingobacteriales</taxon>
        <taxon>Sphingobacteriaceae</taxon>
        <taxon>Arcticibacter</taxon>
    </lineage>
</organism>
<dbReference type="GO" id="GO:0016740">
    <property type="term" value="F:transferase activity"/>
    <property type="evidence" value="ECO:0007669"/>
    <property type="project" value="UniProtKB-KW"/>
</dbReference>
<dbReference type="EMBL" id="AQPN01000140">
    <property type="protein sequence ID" value="EOR92947.1"/>
    <property type="molecule type" value="Genomic_DNA"/>
</dbReference>
<dbReference type="PATRIC" id="fig|1150600.3.peg.3860"/>
<keyword evidence="2" id="KW-1185">Reference proteome</keyword>
<sequence length="382" mass="43424">MKNISPFPLNILCFSHLRWDFVYQRPQHLLTRFAQNCKVLFFEEPVFDVNEGKSFLSYSQRQVDVWVIVPHLPGGLNKSSITSILTELVDSILSNEKMETFAFWYYTPMALEFTSKYTPALTVYDCMDELSAFKFAPEELKSLEKKLMAKADLVFTGGQSLYEAKKTQHANIYPFPSSIEKEHFASARTLKSEPEDQINIKGPKIGFYGVIDERFDINLIDQIAEARPEWQIILIGPVVKIDPATLPRHANIHYLGSKTYNELPAYLSGWDVSMIPFLLNDSTRFISPTKTPEYLAAGIPVVSTAIRDVVHPYGVNKLVHIGSNASDFIRVIDLELKSKKKSSWLVSVDHFLANNSWDITYSSMHLLIQNAIMSKNKISIAS</sequence>
<dbReference type="AlphaFoldDB" id="R9GM81"/>
<name>R9GM81_9SPHI</name>